<dbReference type="InterPro" id="IPR027304">
    <property type="entry name" value="Trigger_fact/SurA_dom_sf"/>
</dbReference>
<dbReference type="Gene3D" id="3.30.70.1050">
    <property type="entry name" value="Trigger factor ribosome-binding domain"/>
    <property type="match status" value="1"/>
</dbReference>
<dbReference type="GO" id="GO:0015031">
    <property type="term" value="P:protein transport"/>
    <property type="evidence" value="ECO:0007669"/>
    <property type="project" value="InterPro"/>
</dbReference>
<protein>
    <recommendedName>
        <fullName evidence="3">peptidylprolyl isomerase</fullName>
        <ecNumber evidence="3">5.2.1.8</ecNumber>
    </recommendedName>
</protein>
<comment type="function">
    <text evidence="7">Involved in protein export. Acts as a chaperone by maintaining the newly synthesized protein in an open conformation. Functions as a peptidyl-prolyl cis-trans isomerase.</text>
</comment>
<keyword evidence="10" id="KW-1185">Reference proteome</keyword>
<dbReference type="RefSeq" id="XP_005645370.1">
    <property type="nucleotide sequence ID" value="XM_005645313.1"/>
</dbReference>
<dbReference type="InterPro" id="IPR036611">
    <property type="entry name" value="Trigger_fac_ribosome-bd_sf"/>
</dbReference>
<comment type="caution">
    <text evidence="9">The sequence shown here is derived from an EMBL/GenBank/DDBJ whole genome shotgun (WGS) entry which is preliminary data.</text>
</comment>
<dbReference type="Proteomes" id="UP000007264">
    <property type="component" value="Unassembled WGS sequence"/>
</dbReference>
<dbReference type="GeneID" id="17038805"/>
<gene>
    <name evidence="9" type="ORF">COCSUDRAFT_67252</name>
</gene>
<dbReference type="InterPro" id="IPR046357">
    <property type="entry name" value="PPIase_dom_sf"/>
</dbReference>
<dbReference type="KEGG" id="csl:COCSUDRAFT_67252"/>
<dbReference type="SUPFAM" id="SSF102735">
    <property type="entry name" value="Trigger factor ribosome-binding domain"/>
    <property type="match status" value="1"/>
</dbReference>
<comment type="catalytic activity">
    <reaction evidence="1">
        <text>[protein]-peptidylproline (omega=180) = [protein]-peptidylproline (omega=0)</text>
        <dbReference type="Rhea" id="RHEA:16237"/>
        <dbReference type="Rhea" id="RHEA-COMP:10747"/>
        <dbReference type="Rhea" id="RHEA-COMP:10748"/>
        <dbReference type="ChEBI" id="CHEBI:83833"/>
        <dbReference type="ChEBI" id="CHEBI:83834"/>
        <dbReference type="EC" id="5.2.1.8"/>
    </reaction>
</comment>
<dbReference type="PANTHER" id="PTHR30560">
    <property type="entry name" value="TRIGGER FACTOR CHAPERONE AND PEPTIDYL-PROLYL CIS/TRANS ISOMERASE"/>
    <property type="match status" value="1"/>
</dbReference>
<dbReference type="OrthoDB" id="3366at2759"/>
<evidence type="ECO:0000256" key="1">
    <source>
        <dbReference type="ARBA" id="ARBA00000971"/>
    </source>
</evidence>
<feature type="domain" description="Trigger factor ribosome-binding bacterial" evidence="8">
    <location>
        <begin position="89"/>
        <end position="225"/>
    </location>
</feature>
<dbReference type="GO" id="GO:0043022">
    <property type="term" value="F:ribosome binding"/>
    <property type="evidence" value="ECO:0007669"/>
    <property type="project" value="TreeGrafter"/>
</dbReference>
<dbReference type="EC" id="5.2.1.8" evidence="3"/>
<evidence type="ECO:0000259" key="8">
    <source>
        <dbReference type="Pfam" id="PF05697"/>
    </source>
</evidence>
<sequence length="504" mass="55356">MNTLKTTHDVSSARVPIHVCHAGSRRLASSNRAMRPALCSKLHPCKDRTGSCRIFAQASEIEVVNPASEEASTSLAPSAQAQAGESVTVEEEVLPNSHIRLTVTVPVAFVRKAYLRAMKKLRVETDVPGFRKGKKVPDRVVINAAGGPEAANGACMEIILNDVLPVALQRYKDTAIAESERIEEQFDELHKVFSLDSSFTFHVGLDIQPTHSWKASYKDIKVEVGTLGGAEDDAATAEAKILQLRKNKGTMKLVAGRPLQHGDVAIVDFSTVRTDTGEAITGSQRRGMQLDTGLGDRAIGLVGVVEGMVGMVVGEERAITTSVGDTWWEPDSLRGVEVRADIKLNELFEWELPELTDDLVEASFPGVGSVESLRSALADSTAAQREEDQKEAVHEALIRAVADCVDADIPDSAIRQLAENEYQAKREKLLILQRATLGIADIFEQEGMQLAEQDIRKEMEDAAHDFKQEDQDFDESRLREQVEEVLKAQKVLEWLEENTTVVIK</sequence>
<dbReference type="AlphaFoldDB" id="I0YR07"/>
<reference evidence="9 10" key="1">
    <citation type="journal article" date="2012" name="Genome Biol.">
        <title>The genome of the polar eukaryotic microalga coccomyxa subellipsoidea reveals traits of cold adaptation.</title>
        <authorList>
            <person name="Blanc G."/>
            <person name="Agarkova I."/>
            <person name="Grimwood J."/>
            <person name="Kuo A."/>
            <person name="Brueggeman A."/>
            <person name="Dunigan D."/>
            <person name="Gurnon J."/>
            <person name="Ladunga I."/>
            <person name="Lindquist E."/>
            <person name="Lucas S."/>
            <person name="Pangilinan J."/>
            <person name="Proschold T."/>
            <person name="Salamov A."/>
            <person name="Schmutz J."/>
            <person name="Weeks D."/>
            <person name="Yamada T."/>
            <person name="Claverie J.M."/>
            <person name="Grigoriev I."/>
            <person name="Van Etten J."/>
            <person name="Lomsadze A."/>
            <person name="Borodovsky M."/>
        </authorList>
    </citation>
    <scope>NUCLEOTIDE SEQUENCE [LARGE SCALE GENOMIC DNA]</scope>
    <source>
        <strain evidence="9 10">C-169</strain>
    </source>
</reference>
<dbReference type="SUPFAM" id="SSF54534">
    <property type="entry name" value="FKBP-like"/>
    <property type="match status" value="1"/>
</dbReference>
<dbReference type="GO" id="GO:0044183">
    <property type="term" value="F:protein folding chaperone"/>
    <property type="evidence" value="ECO:0007669"/>
    <property type="project" value="TreeGrafter"/>
</dbReference>
<comment type="similarity">
    <text evidence="2">Belongs to the FKBP-type PPIase family. Tig subfamily.</text>
</comment>
<dbReference type="GO" id="GO:0051083">
    <property type="term" value="P:'de novo' cotranslational protein folding"/>
    <property type="evidence" value="ECO:0007669"/>
    <property type="project" value="TreeGrafter"/>
</dbReference>
<proteinExistence type="inferred from homology"/>
<name>I0YR07_COCSC</name>
<dbReference type="InterPro" id="IPR008881">
    <property type="entry name" value="Trigger_fac_ribosome-bd_bac"/>
</dbReference>
<keyword evidence="5" id="KW-0143">Chaperone</keyword>
<dbReference type="eggNOG" id="ENOG502QUET">
    <property type="taxonomic scope" value="Eukaryota"/>
</dbReference>
<dbReference type="InterPro" id="IPR037041">
    <property type="entry name" value="Trigger_fac_C_sf"/>
</dbReference>
<dbReference type="Gene3D" id="3.10.50.40">
    <property type="match status" value="1"/>
</dbReference>
<evidence type="ECO:0000313" key="10">
    <source>
        <dbReference type="Proteomes" id="UP000007264"/>
    </source>
</evidence>
<dbReference type="GO" id="GO:0043335">
    <property type="term" value="P:protein unfolding"/>
    <property type="evidence" value="ECO:0007669"/>
    <property type="project" value="TreeGrafter"/>
</dbReference>
<keyword evidence="6" id="KW-0413">Isomerase</keyword>
<evidence type="ECO:0000313" key="9">
    <source>
        <dbReference type="EMBL" id="EIE20826.1"/>
    </source>
</evidence>
<evidence type="ECO:0000256" key="2">
    <source>
        <dbReference type="ARBA" id="ARBA00005464"/>
    </source>
</evidence>
<evidence type="ECO:0000256" key="4">
    <source>
        <dbReference type="ARBA" id="ARBA00023110"/>
    </source>
</evidence>
<dbReference type="Pfam" id="PF05697">
    <property type="entry name" value="Trigger_N"/>
    <property type="match status" value="1"/>
</dbReference>
<dbReference type="GO" id="GO:0003755">
    <property type="term" value="F:peptidyl-prolyl cis-trans isomerase activity"/>
    <property type="evidence" value="ECO:0007669"/>
    <property type="project" value="UniProtKB-KW"/>
</dbReference>
<keyword evidence="4" id="KW-0697">Rotamase</keyword>
<dbReference type="STRING" id="574566.I0YR07"/>
<organism evidence="9 10">
    <name type="scientific">Coccomyxa subellipsoidea (strain C-169)</name>
    <name type="common">Green microalga</name>
    <dbReference type="NCBI Taxonomy" id="574566"/>
    <lineage>
        <taxon>Eukaryota</taxon>
        <taxon>Viridiplantae</taxon>
        <taxon>Chlorophyta</taxon>
        <taxon>core chlorophytes</taxon>
        <taxon>Trebouxiophyceae</taxon>
        <taxon>Trebouxiophyceae incertae sedis</taxon>
        <taxon>Coccomyxaceae</taxon>
        <taxon>Coccomyxa</taxon>
        <taxon>Coccomyxa subellipsoidea</taxon>
    </lineage>
</organism>
<dbReference type="EMBL" id="AGSI01000014">
    <property type="protein sequence ID" value="EIE20826.1"/>
    <property type="molecule type" value="Genomic_DNA"/>
</dbReference>
<dbReference type="InterPro" id="IPR005215">
    <property type="entry name" value="Trig_fac"/>
</dbReference>
<accession>I0YR07</accession>
<dbReference type="PANTHER" id="PTHR30560:SF3">
    <property type="entry name" value="TRIGGER FACTOR-LIKE PROTEIN TIG, CHLOROPLASTIC"/>
    <property type="match status" value="1"/>
</dbReference>
<evidence type="ECO:0000256" key="3">
    <source>
        <dbReference type="ARBA" id="ARBA00013194"/>
    </source>
</evidence>
<dbReference type="SUPFAM" id="SSF109998">
    <property type="entry name" value="Triger factor/SurA peptide-binding domain-like"/>
    <property type="match status" value="1"/>
</dbReference>
<evidence type="ECO:0000256" key="5">
    <source>
        <dbReference type="ARBA" id="ARBA00023186"/>
    </source>
</evidence>
<dbReference type="Gene3D" id="1.10.3120.10">
    <property type="entry name" value="Trigger factor, C-terminal domain"/>
    <property type="match status" value="1"/>
</dbReference>
<evidence type="ECO:0000256" key="6">
    <source>
        <dbReference type="ARBA" id="ARBA00023235"/>
    </source>
</evidence>
<evidence type="ECO:0000256" key="7">
    <source>
        <dbReference type="ARBA" id="ARBA00024849"/>
    </source>
</evidence>
<dbReference type="FunFam" id="3.30.70.1050:FF:000004">
    <property type="entry name" value="Trigger factor"/>
    <property type="match status" value="1"/>
</dbReference>